<dbReference type="GO" id="GO:0016787">
    <property type="term" value="F:hydrolase activity"/>
    <property type="evidence" value="ECO:0007669"/>
    <property type="project" value="UniProtKB-KW"/>
</dbReference>
<dbReference type="AlphaFoldDB" id="A0AA88IUF5"/>
<dbReference type="InterPro" id="IPR010285">
    <property type="entry name" value="DNA_helicase_pif1-like_DEAD"/>
</dbReference>
<dbReference type="GO" id="GO:0006281">
    <property type="term" value="P:DNA repair"/>
    <property type="evidence" value="ECO:0007669"/>
    <property type="project" value="UniProtKB-KW"/>
</dbReference>
<keyword evidence="1" id="KW-0067">ATP-binding</keyword>
<reference evidence="3" key="1">
    <citation type="submission" date="2023-07" db="EMBL/GenBank/DDBJ databases">
        <title>Chromosome-level genome assembly of Artemia franciscana.</title>
        <authorList>
            <person name="Jo E."/>
        </authorList>
    </citation>
    <scope>NUCLEOTIDE SEQUENCE</scope>
    <source>
        <tissue evidence="3">Whole body</tissue>
    </source>
</reference>
<gene>
    <name evidence="3" type="ORF">QYM36_007711</name>
</gene>
<organism evidence="3 4">
    <name type="scientific">Artemia franciscana</name>
    <name type="common">Brine shrimp</name>
    <name type="synonym">Artemia sanfranciscana</name>
    <dbReference type="NCBI Taxonomy" id="6661"/>
    <lineage>
        <taxon>Eukaryota</taxon>
        <taxon>Metazoa</taxon>
        <taxon>Ecdysozoa</taxon>
        <taxon>Arthropoda</taxon>
        <taxon>Crustacea</taxon>
        <taxon>Branchiopoda</taxon>
        <taxon>Anostraca</taxon>
        <taxon>Artemiidae</taxon>
        <taxon>Artemia</taxon>
    </lineage>
</organism>
<dbReference type="EC" id="5.6.2.3" evidence="1"/>
<keyword evidence="1" id="KW-0234">DNA repair</keyword>
<dbReference type="InterPro" id="IPR051055">
    <property type="entry name" value="PIF1_helicase"/>
</dbReference>
<comment type="cofactor">
    <cofactor evidence="1">
        <name>Mg(2+)</name>
        <dbReference type="ChEBI" id="CHEBI:18420"/>
    </cofactor>
</comment>
<keyword evidence="1" id="KW-0347">Helicase</keyword>
<proteinExistence type="inferred from homology"/>
<evidence type="ECO:0000313" key="4">
    <source>
        <dbReference type="Proteomes" id="UP001187531"/>
    </source>
</evidence>
<accession>A0AA88IUF5</accession>
<dbReference type="EMBL" id="JAVRJZ010000001">
    <property type="protein sequence ID" value="KAK2726962.1"/>
    <property type="molecule type" value="Genomic_DNA"/>
</dbReference>
<keyword evidence="4" id="KW-1185">Reference proteome</keyword>
<dbReference type="PANTHER" id="PTHR47642">
    <property type="entry name" value="ATP-DEPENDENT DNA HELICASE"/>
    <property type="match status" value="1"/>
</dbReference>
<keyword evidence="1" id="KW-0547">Nucleotide-binding</keyword>
<keyword evidence="1" id="KW-0233">DNA recombination</keyword>
<sequence length="240" mass="26783">MIHKKDNEHDPEKTAILLSAPTGKAGCNIRGSILHYALSLPVSQGMKNFKDLTADKLNQLRVKLTKLKLLITDEVSIEGAKMFEMINRRLKQIMGTEQDFGGVLIPFCTSCNPSTSFHIQHIGRYVQGSKASKINNREKQYTAKDSIKGDVVQSVKQYLPGKAKHIPGSESQGLSFELRLAIKERIEYTVNIEVTDHLANGSKGTVLALSDNIIWSLFKNAGQATRNNFKSRFPNEVLRD</sequence>
<dbReference type="GO" id="GO:0006310">
    <property type="term" value="P:DNA recombination"/>
    <property type="evidence" value="ECO:0007669"/>
    <property type="project" value="UniProtKB-KW"/>
</dbReference>
<comment type="catalytic activity">
    <reaction evidence="1">
        <text>ATP + H2O = ADP + phosphate + H(+)</text>
        <dbReference type="Rhea" id="RHEA:13065"/>
        <dbReference type="ChEBI" id="CHEBI:15377"/>
        <dbReference type="ChEBI" id="CHEBI:15378"/>
        <dbReference type="ChEBI" id="CHEBI:30616"/>
        <dbReference type="ChEBI" id="CHEBI:43474"/>
        <dbReference type="ChEBI" id="CHEBI:456216"/>
        <dbReference type="EC" id="5.6.2.3"/>
    </reaction>
</comment>
<evidence type="ECO:0000256" key="1">
    <source>
        <dbReference type="RuleBase" id="RU363044"/>
    </source>
</evidence>
<dbReference type="GO" id="GO:0000723">
    <property type="term" value="P:telomere maintenance"/>
    <property type="evidence" value="ECO:0007669"/>
    <property type="project" value="InterPro"/>
</dbReference>
<keyword evidence="1" id="KW-0378">Hydrolase</keyword>
<dbReference type="PANTHER" id="PTHR47642:SF5">
    <property type="entry name" value="ATP-DEPENDENT DNA HELICASE"/>
    <property type="match status" value="1"/>
</dbReference>
<protein>
    <recommendedName>
        <fullName evidence="1">ATP-dependent DNA helicase</fullName>
        <ecNumber evidence="1">5.6.2.3</ecNumber>
    </recommendedName>
</protein>
<dbReference type="Pfam" id="PF05970">
    <property type="entry name" value="PIF1"/>
    <property type="match status" value="1"/>
</dbReference>
<dbReference type="GO" id="GO:0043139">
    <property type="term" value="F:5'-3' DNA helicase activity"/>
    <property type="evidence" value="ECO:0007669"/>
    <property type="project" value="UniProtKB-EC"/>
</dbReference>
<dbReference type="GO" id="GO:0005524">
    <property type="term" value="F:ATP binding"/>
    <property type="evidence" value="ECO:0007669"/>
    <property type="project" value="UniProtKB-KW"/>
</dbReference>
<comment type="similarity">
    <text evidence="1">Belongs to the helicase family.</text>
</comment>
<dbReference type="InterPro" id="IPR027417">
    <property type="entry name" value="P-loop_NTPase"/>
</dbReference>
<name>A0AA88IUF5_ARTSF</name>
<evidence type="ECO:0000313" key="3">
    <source>
        <dbReference type="EMBL" id="KAK2726962.1"/>
    </source>
</evidence>
<dbReference type="Proteomes" id="UP001187531">
    <property type="component" value="Unassembled WGS sequence"/>
</dbReference>
<dbReference type="Gene3D" id="3.40.50.300">
    <property type="entry name" value="P-loop containing nucleotide triphosphate hydrolases"/>
    <property type="match status" value="1"/>
</dbReference>
<comment type="caution">
    <text evidence="3">The sequence shown here is derived from an EMBL/GenBank/DDBJ whole genome shotgun (WGS) entry which is preliminary data.</text>
</comment>
<keyword evidence="1" id="KW-0227">DNA damage</keyword>
<feature type="domain" description="DNA helicase Pif1-like DEAD-box helicase" evidence="2">
    <location>
        <begin position="12"/>
        <end position="108"/>
    </location>
</feature>
<evidence type="ECO:0000259" key="2">
    <source>
        <dbReference type="Pfam" id="PF05970"/>
    </source>
</evidence>